<evidence type="ECO:0008006" key="3">
    <source>
        <dbReference type="Google" id="ProtNLM"/>
    </source>
</evidence>
<dbReference type="Proteomes" id="UP000183471">
    <property type="component" value="Unassembled WGS sequence"/>
</dbReference>
<evidence type="ECO:0000313" key="1">
    <source>
        <dbReference type="EMBL" id="SDQ44107.1"/>
    </source>
</evidence>
<gene>
    <name evidence="1" type="ORF">SAMN05216402_0860</name>
</gene>
<proteinExistence type="predicted"/>
<dbReference type="SUPFAM" id="SSF55729">
    <property type="entry name" value="Acyl-CoA N-acyltransferases (Nat)"/>
    <property type="match status" value="1"/>
</dbReference>
<name>A0ABY0T8I8_9PROT</name>
<sequence>MNEKPGLPIGGAVVVRPVTSYREMGIFIDIPWRIYADDPMWVPPLRLERRLHFSRFNPFFKHGEWQAWIAYRNNQPVGRICAQIDQLHRQRYGEDTGHFGSLEGMDDTEVFAALLHTAEEWLTARHTRHVSGPFNLSINQECGILVEGFDTPPMVMMPHSRVWYGRLLEEQGYQPLRDLLAYWAEVDHKMPRLMNTVIERFSGQVRLRTLRRDKFGEEMEILRDIFNDAWSENWGFVPFTKAEFAELGSSLRLLVPDEFIQIAEVEGHPAAFMVGLPNLNEIFAELNGSLFPFGWMRMINYLKSRGVCTGRIPLMGVRKQFQSSPIGMALAIMIIDAPRQAALSRGIQAVELSWILEDNKAMRAILDYLGCRQYKRYRIFGKTL</sequence>
<dbReference type="InterPro" id="IPR016181">
    <property type="entry name" value="Acyl_CoA_acyltransferase"/>
</dbReference>
<evidence type="ECO:0000313" key="2">
    <source>
        <dbReference type="Proteomes" id="UP000183471"/>
    </source>
</evidence>
<dbReference type="Gene3D" id="3.40.630.30">
    <property type="match status" value="1"/>
</dbReference>
<organism evidence="1 2">
    <name type="scientific">Nitrosospira multiformis</name>
    <dbReference type="NCBI Taxonomy" id="1231"/>
    <lineage>
        <taxon>Bacteria</taxon>
        <taxon>Pseudomonadati</taxon>
        <taxon>Pseudomonadota</taxon>
        <taxon>Betaproteobacteria</taxon>
        <taxon>Nitrosomonadales</taxon>
        <taxon>Nitrosomonadaceae</taxon>
        <taxon>Nitrosospira</taxon>
    </lineage>
</organism>
<dbReference type="PANTHER" id="PTHR41368:SF1">
    <property type="entry name" value="PROTEIN YGHO"/>
    <property type="match status" value="1"/>
</dbReference>
<keyword evidence="2" id="KW-1185">Reference proteome</keyword>
<dbReference type="RefSeq" id="WP_176759932.1">
    <property type="nucleotide sequence ID" value="NZ_FNKY01000001.1"/>
</dbReference>
<dbReference type="EMBL" id="FNKY01000001">
    <property type="protein sequence ID" value="SDQ44107.1"/>
    <property type="molecule type" value="Genomic_DNA"/>
</dbReference>
<reference evidence="1 2" key="1">
    <citation type="submission" date="2016-10" db="EMBL/GenBank/DDBJ databases">
        <authorList>
            <person name="Varghese N."/>
            <person name="Submissions S."/>
        </authorList>
    </citation>
    <scope>NUCLEOTIDE SEQUENCE [LARGE SCALE GENOMIC DNA]</scope>
    <source>
        <strain evidence="1 2">Nl1</strain>
    </source>
</reference>
<protein>
    <recommendedName>
        <fullName evidence="3">N-acetyltransferase domain-containing protein</fullName>
    </recommendedName>
</protein>
<accession>A0ABY0T8I8</accession>
<comment type="caution">
    <text evidence="1">The sequence shown here is derived from an EMBL/GenBank/DDBJ whole genome shotgun (WGS) entry which is preliminary data.</text>
</comment>
<dbReference type="InterPro" id="IPR039968">
    <property type="entry name" value="BcerS-like"/>
</dbReference>
<dbReference type="PANTHER" id="PTHR41368">
    <property type="entry name" value="PROTEIN YGHO"/>
    <property type="match status" value="1"/>
</dbReference>